<dbReference type="GeneID" id="98650143"/>
<proteinExistence type="predicted"/>
<evidence type="ECO:0000313" key="2">
    <source>
        <dbReference type="EMBL" id="QEG19813.1"/>
    </source>
</evidence>
<gene>
    <name evidence="2" type="ORF">GmarT_57200</name>
</gene>
<sequence>MADRLSFTILLLLLSLCLRSPVPAAEPVDDQRRQLNPEEIQQTLVFLAKQLTSNLDAIHTWQGTYTYVRDMQIKRNTIGQVGVRWESTYRLLPFWLDQRQDKLRVNYYLTEKPDELDQLQPVPAKIESTLNAQWIVVKGEECLELSEERFGSVFGFPDGVQKQIGGGRILYRKWKFELERDGRFFDPRTEVLGNSSGSFARTLELYANVLSGAEGKEKQEKFSPRVTIAERKLEHGQKQLIVTIEYNPWKPNGVPRFSQVTYDSRFRFNPVRSEHLRGTVADQIQTFSYKNVDGISLPEKVVTEYFQFRPAGKRELTSRRTYTLLDSKLNQPINPDQFQIKSFNLQYGERMLDRTKNKAFIQDHDGLVPAEEFEFNKESQSKN</sequence>
<name>A0ABX5YZ60_9PLAN</name>
<dbReference type="RefSeq" id="WP_149303508.1">
    <property type="nucleotide sequence ID" value="NZ_CP042910.1"/>
</dbReference>
<accession>A0ABX5YZ60</accession>
<feature type="chain" id="PRO_5045304315" description="MucB/RseB N-terminal domain-containing protein" evidence="1">
    <location>
        <begin position="25"/>
        <end position="383"/>
    </location>
</feature>
<reference evidence="2 3" key="1">
    <citation type="submission" date="2019-08" db="EMBL/GenBank/DDBJ databases">
        <title>Deep-cultivation of Planctomycetes and their phenomic and genomic characterization uncovers novel biology.</title>
        <authorList>
            <person name="Wiegand S."/>
            <person name="Jogler M."/>
            <person name="Boedeker C."/>
            <person name="Pinto D."/>
            <person name="Vollmers J."/>
            <person name="Rivas-Marin E."/>
            <person name="Kohn T."/>
            <person name="Peeters S.H."/>
            <person name="Heuer A."/>
            <person name="Rast P."/>
            <person name="Oberbeckmann S."/>
            <person name="Bunk B."/>
            <person name="Jeske O."/>
            <person name="Meyerdierks A."/>
            <person name="Storesund J.E."/>
            <person name="Kallscheuer N."/>
            <person name="Luecker S."/>
            <person name="Lage O.M."/>
            <person name="Pohl T."/>
            <person name="Merkel B.J."/>
            <person name="Hornburger P."/>
            <person name="Mueller R.-W."/>
            <person name="Bruemmer F."/>
            <person name="Labrenz M."/>
            <person name="Spormann A.M."/>
            <person name="Op den Camp H."/>
            <person name="Overmann J."/>
            <person name="Amann R."/>
            <person name="Jetten M.S.M."/>
            <person name="Mascher T."/>
            <person name="Medema M.H."/>
            <person name="Devos D.P."/>
            <person name="Kaster A.-K."/>
            <person name="Ovreas L."/>
            <person name="Rohde M."/>
            <person name="Galperin M.Y."/>
            <person name="Jogler C."/>
        </authorList>
    </citation>
    <scope>NUCLEOTIDE SEQUENCE [LARGE SCALE GENOMIC DNA]</scope>
    <source>
        <strain evidence="2 3">DSM 8797</strain>
    </source>
</reference>
<dbReference type="Proteomes" id="UP000322887">
    <property type="component" value="Chromosome"/>
</dbReference>
<evidence type="ECO:0000313" key="3">
    <source>
        <dbReference type="Proteomes" id="UP000322887"/>
    </source>
</evidence>
<dbReference type="EMBL" id="CP042910">
    <property type="protein sequence ID" value="QEG19813.1"/>
    <property type="molecule type" value="Genomic_DNA"/>
</dbReference>
<evidence type="ECO:0008006" key="4">
    <source>
        <dbReference type="Google" id="ProtNLM"/>
    </source>
</evidence>
<keyword evidence="3" id="KW-1185">Reference proteome</keyword>
<organism evidence="2 3">
    <name type="scientific">Gimesia maris</name>
    <dbReference type="NCBI Taxonomy" id="122"/>
    <lineage>
        <taxon>Bacteria</taxon>
        <taxon>Pseudomonadati</taxon>
        <taxon>Planctomycetota</taxon>
        <taxon>Planctomycetia</taxon>
        <taxon>Planctomycetales</taxon>
        <taxon>Planctomycetaceae</taxon>
        <taxon>Gimesia</taxon>
    </lineage>
</organism>
<feature type="signal peptide" evidence="1">
    <location>
        <begin position="1"/>
        <end position="24"/>
    </location>
</feature>
<keyword evidence="1" id="KW-0732">Signal</keyword>
<evidence type="ECO:0000256" key="1">
    <source>
        <dbReference type="SAM" id="SignalP"/>
    </source>
</evidence>
<protein>
    <recommendedName>
        <fullName evidence="4">MucB/RseB N-terminal domain-containing protein</fullName>
    </recommendedName>
</protein>